<name>A0ABW2KNE8_9ACTN</name>
<feature type="domain" description="Enoyl reductase (ER)" evidence="1">
    <location>
        <begin position="17"/>
        <end position="312"/>
    </location>
</feature>
<dbReference type="SMART" id="SM00829">
    <property type="entry name" value="PKS_ER"/>
    <property type="match status" value="1"/>
</dbReference>
<reference evidence="3" key="1">
    <citation type="journal article" date="2019" name="Int. J. Syst. Evol. Microbiol.">
        <title>The Global Catalogue of Microorganisms (GCM) 10K type strain sequencing project: providing services to taxonomists for standard genome sequencing and annotation.</title>
        <authorList>
            <consortium name="The Broad Institute Genomics Platform"/>
            <consortium name="The Broad Institute Genome Sequencing Center for Infectious Disease"/>
            <person name="Wu L."/>
            <person name="Ma J."/>
        </authorList>
    </citation>
    <scope>NUCLEOTIDE SEQUENCE [LARGE SCALE GENOMIC DNA]</scope>
    <source>
        <strain evidence="3">CGMCC 4.7382</strain>
    </source>
</reference>
<evidence type="ECO:0000259" key="1">
    <source>
        <dbReference type="SMART" id="SM00829"/>
    </source>
</evidence>
<dbReference type="InterPro" id="IPR011032">
    <property type="entry name" value="GroES-like_sf"/>
</dbReference>
<dbReference type="SUPFAM" id="SSF50129">
    <property type="entry name" value="GroES-like"/>
    <property type="match status" value="1"/>
</dbReference>
<dbReference type="PROSITE" id="PS01162">
    <property type="entry name" value="QOR_ZETA_CRYSTAL"/>
    <property type="match status" value="1"/>
</dbReference>
<protein>
    <submittedName>
        <fullName evidence="2">NAD(P)-dependent alcohol dehydrogenase</fullName>
    </submittedName>
</protein>
<evidence type="ECO:0000313" key="2">
    <source>
        <dbReference type="EMBL" id="MFC7330925.1"/>
    </source>
</evidence>
<dbReference type="InterPro" id="IPR052733">
    <property type="entry name" value="Chloroplast_QOR"/>
</dbReference>
<evidence type="ECO:0000313" key="3">
    <source>
        <dbReference type="Proteomes" id="UP001596540"/>
    </source>
</evidence>
<dbReference type="Proteomes" id="UP001596540">
    <property type="component" value="Unassembled WGS sequence"/>
</dbReference>
<dbReference type="Pfam" id="PF08240">
    <property type="entry name" value="ADH_N"/>
    <property type="match status" value="1"/>
</dbReference>
<dbReference type="EMBL" id="JBHTBH010000014">
    <property type="protein sequence ID" value="MFC7330925.1"/>
    <property type="molecule type" value="Genomic_DNA"/>
</dbReference>
<keyword evidence="3" id="KW-1185">Reference proteome</keyword>
<organism evidence="2 3">
    <name type="scientific">Marinactinospora rubrisoli</name>
    <dbReference type="NCBI Taxonomy" id="2715399"/>
    <lineage>
        <taxon>Bacteria</taxon>
        <taxon>Bacillati</taxon>
        <taxon>Actinomycetota</taxon>
        <taxon>Actinomycetes</taxon>
        <taxon>Streptosporangiales</taxon>
        <taxon>Nocardiopsidaceae</taxon>
        <taxon>Marinactinospora</taxon>
    </lineage>
</organism>
<dbReference type="InterPro" id="IPR013154">
    <property type="entry name" value="ADH-like_N"/>
</dbReference>
<dbReference type="RefSeq" id="WP_379873562.1">
    <property type="nucleotide sequence ID" value="NZ_JBHTBH010000014.1"/>
</dbReference>
<accession>A0ABW2KNE8</accession>
<dbReference type="InterPro" id="IPR020843">
    <property type="entry name" value="ER"/>
</dbReference>
<sequence>MAMTDTTMRAVQFDRAGGPEVLQLRDVPVPAPAAGQVLVRVHAASVNPRDVMSRRTRFGRFPRGTGMDYAGEVVEAGPGGAGDLRPGQPVWGYFGPVRTATGAAADYLVVGREQVAAAPAGLDAVSAAALPTVGTTALQALRDHLRLRPGHRLLVVGAAGGVGGVTVQLGRAMGAHVTAVAGASNADFCRELGADRVLDYDSAEPDGLEPRFDALVDCHGAAPRRYQRLLRRGGRGVEIAVRAFPFALRSWLVGPRVGLLISRPRRRDMEELAGYVDRGALRPVVEQVYPLTAVQDAHRAVESGHARGKRVLDLTR</sequence>
<dbReference type="CDD" id="cd08267">
    <property type="entry name" value="MDR1"/>
    <property type="match status" value="1"/>
</dbReference>
<dbReference type="Gene3D" id="3.40.50.720">
    <property type="entry name" value="NAD(P)-binding Rossmann-like Domain"/>
    <property type="match status" value="1"/>
</dbReference>
<dbReference type="InterPro" id="IPR036291">
    <property type="entry name" value="NAD(P)-bd_dom_sf"/>
</dbReference>
<dbReference type="Gene3D" id="3.90.180.10">
    <property type="entry name" value="Medium-chain alcohol dehydrogenases, catalytic domain"/>
    <property type="match status" value="1"/>
</dbReference>
<dbReference type="PANTHER" id="PTHR44013">
    <property type="entry name" value="ZINC-TYPE ALCOHOL DEHYDROGENASE-LIKE PROTEIN C16A3.02C"/>
    <property type="match status" value="1"/>
</dbReference>
<proteinExistence type="predicted"/>
<dbReference type="SUPFAM" id="SSF51735">
    <property type="entry name" value="NAD(P)-binding Rossmann-fold domains"/>
    <property type="match status" value="1"/>
</dbReference>
<dbReference type="InterPro" id="IPR002364">
    <property type="entry name" value="Quin_OxRdtase/zeta-crystal_CS"/>
</dbReference>
<gene>
    <name evidence="2" type="ORF">ACFQRF_24625</name>
</gene>
<dbReference type="Pfam" id="PF13602">
    <property type="entry name" value="ADH_zinc_N_2"/>
    <property type="match status" value="1"/>
</dbReference>
<dbReference type="PANTHER" id="PTHR44013:SF1">
    <property type="entry name" value="ZINC-TYPE ALCOHOL DEHYDROGENASE-LIKE PROTEIN C16A3.02C"/>
    <property type="match status" value="1"/>
</dbReference>
<comment type="caution">
    <text evidence="2">The sequence shown here is derived from an EMBL/GenBank/DDBJ whole genome shotgun (WGS) entry which is preliminary data.</text>
</comment>